<feature type="transmembrane region" description="Helical" evidence="6">
    <location>
        <begin position="159"/>
        <end position="184"/>
    </location>
</feature>
<feature type="transmembrane region" description="Helical" evidence="6">
    <location>
        <begin position="275"/>
        <end position="298"/>
    </location>
</feature>
<evidence type="ECO:0000256" key="4">
    <source>
        <dbReference type="ARBA" id="ARBA00022989"/>
    </source>
</evidence>
<feature type="transmembrane region" description="Helical" evidence="6">
    <location>
        <begin position="310"/>
        <end position="331"/>
    </location>
</feature>
<evidence type="ECO:0000313" key="9">
    <source>
        <dbReference type="Proteomes" id="UP000186914"/>
    </source>
</evidence>
<dbReference type="PANTHER" id="PTHR43478">
    <property type="entry name" value="NA+/H+ ANTIPORTER-RELATED"/>
    <property type="match status" value="1"/>
</dbReference>
<accession>A0A1N6ZI41</accession>
<feature type="transmembrane region" description="Helical" evidence="6">
    <location>
        <begin position="204"/>
        <end position="226"/>
    </location>
</feature>
<feature type="transmembrane region" description="Helical" evidence="6">
    <location>
        <begin position="384"/>
        <end position="405"/>
    </location>
</feature>
<gene>
    <name evidence="8" type="ORF">SAMN05421858_2039</name>
</gene>
<feature type="domain" description="Na+/H+ antiporter NhaC-like C-terminal" evidence="7">
    <location>
        <begin position="169"/>
        <end position="495"/>
    </location>
</feature>
<dbReference type="GO" id="GO:0005886">
    <property type="term" value="C:plasma membrane"/>
    <property type="evidence" value="ECO:0007669"/>
    <property type="project" value="UniProtKB-SubCell"/>
</dbReference>
<keyword evidence="4 6" id="KW-1133">Transmembrane helix</keyword>
<evidence type="ECO:0000256" key="1">
    <source>
        <dbReference type="ARBA" id="ARBA00004651"/>
    </source>
</evidence>
<evidence type="ECO:0000259" key="7">
    <source>
        <dbReference type="Pfam" id="PF03553"/>
    </source>
</evidence>
<dbReference type="Pfam" id="PF03553">
    <property type="entry name" value="Na_H_antiporter"/>
    <property type="match status" value="1"/>
</dbReference>
<feature type="transmembrane region" description="Helical" evidence="6">
    <location>
        <begin position="477"/>
        <end position="496"/>
    </location>
</feature>
<evidence type="ECO:0000256" key="2">
    <source>
        <dbReference type="ARBA" id="ARBA00022475"/>
    </source>
</evidence>
<comment type="subcellular location">
    <subcellularLocation>
        <location evidence="1">Cell membrane</location>
        <topology evidence="1">Multi-pass membrane protein</topology>
    </subcellularLocation>
</comment>
<dbReference type="InterPro" id="IPR018461">
    <property type="entry name" value="Na/H_Antiport_NhaC-like_C"/>
</dbReference>
<keyword evidence="3 6" id="KW-0812">Transmembrane</keyword>
<dbReference type="Proteomes" id="UP000186914">
    <property type="component" value="Unassembled WGS sequence"/>
</dbReference>
<organism evidence="8 9">
    <name type="scientific">Haladaptatus litoreus</name>
    <dbReference type="NCBI Taxonomy" id="553468"/>
    <lineage>
        <taxon>Archaea</taxon>
        <taxon>Methanobacteriati</taxon>
        <taxon>Methanobacteriota</taxon>
        <taxon>Stenosarchaea group</taxon>
        <taxon>Halobacteria</taxon>
        <taxon>Halobacteriales</taxon>
        <taxon>Haladaptataceae</taxon>
        <taxon>Haladaptatus</taxon>
    </lineage>
</organism>
<evidence type="ECO:0000256" key="5">
    <source>
        <dbReference type="ARBA" id="ARBA00023136"/>
    </source>
</evidence>
<dbReference type="PANTHER" id="PTHR43478:SF1">
    <property type="entry name" value="NA+_H+ ANTIPORTER NHAC-LIKE C-TERMINAL DOMAIN-CONTAINING PROTEIN"/>
    <property type="match status" value="1"/>
</dbReference>
<reference evidence="9" key="1">
    <citation type="submission" date="2017-01" db="EMBL/GenBank/DDBJ databases">
        <authorList>
            <person name="Varghese N."/>
            <person name="Submissions S."/>
        </authorList>
    </citation>
    <scope>NUCLEOTIDE SEQUENCE [LARGE SCALE GENOMIC DNA]</scope>
    <source>
        <strain evidence="9">CGMCC 1.7737</strain>
    </source>
</reference>
<feature type="transmembrane region" description="Helical" evidence="6">
    <location>
        <begin position="80"/>
        <end position="107"/>
    </location>
</feature>
<dbReference type="RefSeq" id="WP_076429950.1">
    <property type="nucleotide sequence ID" value="NZ_FTNO01000001.1"/>
</dbReference>
<keyword evidence="2" id="KW-1003">Cell membrane</keyword>
<evidence type="ECO:0000256" key="3">
    <source>
        <dbReference type="ARBA" id="ARBA00022692"/>
    </source>
</evidence>
<evidence type="ECO:0000313" key="8">
    <source>
        <dbReference type="EMBL" id="SIR26434.1"/>
    </source>
</evidence>
<feature type="transmembrane region" description="Helical" evidence="6">
    <location>
        <begin position="6"/>
        <end position="23"/>
    </location>
</feature>
<feature type="transmembrane region" description="Helical" evidence="6">
    <location>
        <begin position="343"/>
        <end position="364"/>
    </location>
</feature>
<sequence length="547" mass="58441">MASEFGALSLVPPLLAIVLAVVTRRAMLSLFIGIWVGAIIIVNEISFVGGFHFEPKSPGVAQMFDWIINSIGNSTFNAKILVFTLLIGAGIALIWRLGGAFAITRFATRGINSHRRAGVTTWLLGLLWNFDDYANNAIVGSSMKDIADEMKMSREKLAYILDSTAAPMATIGLSSWVAFEIGLIHTQYEELGIQGETPTAATTFLQSIPFNMYAILALAMVGIIVITQRDFGEMLTAENRAQQTGNVIREDAQPLQSIKEDLGEPALENAPLRMFVLPVFALVSVVISGAVITGYAPGRTPVEMFENTDVAGALVWGSFAMVATGIVLSQVHGAMSLDETMETVLDGFGTMLPAVSILVLAWSIGSVATALETGAYVTAYAEGVVSPLMLPVVIFLISAFISLAIGTSWGTMSIMTPIVVPMAWSIGGESSQLIAIAVGAMFSGAIFGDNCSPISDTTVLASTFSGSDHIDHVRTQMYYAGTVLIATAVMYLLYGLTNINPFILLPLGVVVLVALVYVFSEWDAKRKNVPSKPAAKRQSRPDVTSDD</sequence>
<dbReference type="EMBL" id="FTNO01000001">
    <property type="protein sequence ID" value="SIR26434.1"/>
    <property type="molecule type" value="Genomic_DNA"/>
</dbReference>
<feature type="transmembrane region" description="Helical" evidence="6">
    <location>
        <begin position="502"/>
        <end position="519"/>
    </location>
</feature>
<keyword evidence="9" id="KW-1185">Reference proteome</keyword>
<protein>
    <submittedName>
        <fullName evidence="8">Transporter, NhaC family</fullName>
    </submittedName>
</protein>
<feature type="transmembrane region" description="Helical" evidence="6">
    <location>
        <begin position="30"/>
        <end position="53"/>
    </location>
</feature>
<proteinExistence type="predicted"/>
<evidence type="ECO:0000256" key="6">
    <source>
        <dbReference type="SAM" id="Phobius"/>
    </source>
</evidence>
<keyword evidence="5 6" id="KW-0472">Membrane</keyword>
<name>A0A1N6ZI41_9EURY</name>
<dbReference type="AlphaFoldDB" id="A0A1N6ZI41"/>